<dbReference type="EMBL" id="WIXJ01000013">
    <property type="protein sequence ID" value="MQY52648.1"/>
    <property type="molecule type" value="Genomic_DNA"/>
</dbReference>
<sequence>MSAGGWGCPHEVNDRCNKVALRACDPGMKGCVLAGRYAFFNDEKNTRLRNARQPDAALPEISPKGLRPDAPDTSSDT</sequence>
<dbReference type="AlphaFoldDB" id="A0A6L5K278"/>
<protein>
    <submittedName>
        <fullName evidence="2">Uncharacterized protein</fullName>
    </submittedName>
</protein>
<evidence type="ECO:0000313" key="2">
    <source>
        <dbReference type="EMBL" id="MQY52648.1"/>
    </source>
</evidence>
<evidence type="ECO:0000256" key="1">
    <source>
        <dbReference type="SAM" id="MobiDB-lite"/>
    </source>
</evidence>
<dbReference type="Proteomes" id="UP000480275">
    <property type="component" value="Unassembled WGS sequence"/>
</dbReference>
<comment type="caution">
    <text evidence="2">The sequence shown here is derived from an EMBL/GenBank/DDBJ whole genome shotgun (WGS) entry which is preliminary data.</text>
</comment>
<reference evidence="2 3" key="1">
    <citation type="submission" date="2019-10" db="EMBL/GenBank/DDBJ databases">
        <title>Whole-genome sequence of the purple nonsulfur photosynthetic bacterium Rhodocyclus tenuis.</title>
        <authorList>
            <person name="Kyndt J.A."/>
            <person name="Meyer T.E."/>
        </authorList>
    </citation>
    <scope>NUCLEOTIDE SEQUENCE [LARGE SCALE GENOMIC DNA]</scope>
    <source>
        <strain evidence="2 3">DSM 110</strain>
    </source>
</reference>
<name>A0A6L5K278_RHOTE</name>
<gene>
    <name evidence="2" type="ORF">GHK24_12780</name>
</gene>
<evidence type="ECO:0000313" key="3">
    <source>
        <dbReference type="Proteomes" id="UP000480275"/>
    </source>
</evidence>
<proteinExistence type="predicted"/>
<feature type="region of interest" description="Disordered" evidence="1">
    <location>
        <begin position="50"/>
        <end position="77"/>
    </location>
</feature>
<organism evidence="2 3">
    <name type="scientific">Rhodocyclus tenuis</name>
    <name type="common">Rhodospirillum tenue</name>
    <dbReference type="NCBI Taxonomy" id="1066"/>
    <lineage>
        <taxon>Bacteria</taxon>
        <taxon>Pseudomonadati</taxon>
        <taxon>Pseudomonadota</taxon>
        <taxon>Betaproteobacteria</taxon>
        <taxon>Rhodocyclales</taxon>
        <taxon>Rhodocyclaceae</taxon>
        <taxon>Rhodocyclus</taxon>
    </lineage>
</organism>
<dbReference type="OrthoDB" id="9807633at2"/>
<accession>A0A6L5K278</accession>